<sequence length="59" mass="6915">MLPVVWLLIAVALMAQPVYRLTRRIRELEDKVRELEAEVRSPSRRRNNLRVLDGGDKES</sequence>
<dbReference type="Proteomes" id="UP000234789">
    <property type="component" value="Unassembled WGS sequence"/>
</dbReference>
<accession>A0A2N5N3Y3</accession>
<comment type="caution">
    <text evidence="2">The sequence shown here is derived from an EMBL/GenBank/DDBJ whole genome shotgun (WGS) entry which is preliminary data.</text>
</comment>
<gene>
    <name evidence="2" type="ORF">B8V81_3474</name>
</gene>
<protein>
    <submittedName>
        <fullName evidence="2">Uncharacterized protein</fullName>
    </submittedName>
</protein>
<keyword evidence="3" id="KW-1185">Reference proteome</keyword>
<evidence type="ECO:0000313" key="3">
    <source>
        <dbReference type="Proteomes" id="UP000234789"/>
    </source>
</evidence>
<dbReference type="AlphaFoldDB" id="A0A2N5N3Y3"/>
<evidence type="ECO:0000313" key="2">
    <source>
        <dbReference type="EMBL" id="PLT45043.1"/>
    </source>
</evidence>
<proteinExistence type="predicted"/>
<evidence type="ECO:0000256" key="1">
    <source>
        <dbReference type="SAM" id="MobiDB-lite"/>
    </source>
</evidence>
<feature type="region of interest" description="Disordered" evidence="1">
    <location>
        <begin position="40"/>
        <end position="59"/>
    </location>
</feature>
<dbReference type="EMBL" id="NFEZ01000004">
    <property type="protein sequence ID" value="PLT45043.1"/>
    <property type="molecule type" value="Genomic_DNA"/>
</dbReference>
<name>A0A2N5N3Y3_9BACL</name>
<organism evidence="2 3">
    <name type="scientific">Paenibacillus pasadenensis</name>
    <dbReference type="NCBI Taxonomy" id="217090"/>
    <lineage>
        <taxon>Bacteria</taxon>
        <taxon>Bacillati</taxon>
        <taxon>Bacillota</taxon>
        <taxon>Bacilli</taxon>
        <taxon>Bacillales</taxon>
        <taxon>Paenibacillaceae</taxon>
        <taxon>Paenibacillus</taxon>
    </lineage>
</organism>
<reference evidence="2 3" key="1">
    <citation type="submission" date="2017-05" db="EMBL/GenBank/DDBJ databases">
        <title>Functional genome analysis of Paenibacillus pasadenensis strain R16: insights on endophytic life style and antifungal activity.</title>
        <authorList>
            <person name="Passera A."/>
            <person name="Marcolungo L."/>
            <person name="Casati P."/>
            <person name="Brasca M."/>
            <person name="Quaglino F."/>
            <person name="Delledonne M."/>
        </authorList>
    </citation>
    <scope>NUCLEOTIDE SEQUENCE [LARGE SCALE GENOMIC DNA]</scope>
    <source>
        <strain evidence="2 3">R16</strain>
    </source>
</reference>